<dbReference type="InterPro" id="IPR018775">
    <property type="entry name" value="RlaP"/>
</dbReference>
<gene>
    <name evidence="1" type="ORF">NCTC13337_01424</name>
</gene>
<dbReference type="RefSeq" id="WP_211268126.1">
    <property type="nucleotide sequence ID" value="NZ_LWHB01000110.1"/>
</dbReference>
<dbReference type="Pfam" id="PF10127">
    <property type="entry name" value="RlaP"/>
    <property type="match status" value="1"/>
</dbReference>
<evidence type="ECO:0000313" key="1">
    <source>
        <dbReference type="EMBL" id="SUO95525.1"/>
    </source>
</evidence>
<keyword evidence="2" id="KW-1185">Reference proteome</keyword>
<sequence length="123" mass="14317">MLTIEDLRENNLILLEMISGSRAYGLATETSDIDIKDVFYLPQADFYGLERIHQISNETNDIVYYELGRFVELLLESNPNVMELLFPPSDCIRIYHPLITQFKPEWFVSKQCQQTFAGYSQIS</sequence>
<dbReference type="PANTHER" id="PTHR34817:SF1">
    <property type="entry name" value="NUCLEOTIDYLTRANSFERASE"/>
    <property type="match status" value="1"/>
</dbReference>
<reference evidence="1 2" key="1">
    <citation type="submission" date="2018-06" db="EMBL/GenBank/DDBJ databases">
        <authorList>
            <consortium name="Pathogen Informatics"/>
            <person name="Doyle S."/>
        </authorList>
    </citation>
    <scope>NUCLEOTIDE SEQUENCE [LARGE SCALE GENOMIC DNA]</scope>
    <source>
        <strain evidence="1 2">NCTC13337</strain>
    </source>
</reference>
<dbReference type="PANTHER" id="PTHR34817">
    <property type="entry name" value="NUCLEOTIDYLTRANSFERASE"/>
    <property type="match status" value="1"/>
</dbReference>
<organism evidence="1 2">
    <name type="scientific">Suttonella ornithocola</name>
    <dbReference type="NCBI Taxonomy" id="279832"/>
    <lineage>
        <taxon>Bacteria</taxon>
        <taxon>Pseudomonadati</taxon>
        <taxon>Pseudomonadota</taxon>
        <taxon>Gammaproteobacteria</taxon>
        <taxon>Cardiobacteriales</taxon>
        <taxon>Cardiobacteriaceae</taxon>
        <taxon>Suttonella</taxon>
    </lineage>
</organism>
<protein>
    <submittedName>
        <fullName evidence="1">Predicted nucleotidyltransferase</fullName>
    </submittedName>
</protein>
<dbReference type="EMBL" id="UHIC01000001">
    <property type="protein sequence ID" value="SUO95525.1"/>
    <property type="molecule type" value="Genomic_DNA"/>
</dbReference>
<dbReference type="Proteomes" id="UP000254601">
    <property type="component" value="Unassembled WGS sequence"/>
</dbReference>
<name>A0A380MSJ6_9GAMM</name>
<proteinExistence type="predicted"/>
<keyword evidence="1" id="KW-0808">Transferase</keyword>
<dbReference type="AlphaFoldDB" id="A0A380MSJ6"/>
<dbReference type="GO" id="GO:0016740">
    <property type="term" value="F:transferase activity"/>
    <property type="evidence" value="ECO:0007669"/>
    <property type="project" value="UniProtKB-KW"/>
</dbReference>
<evidence type="ECO:0000313" key="2">
    <source>
        <dbReference type="Proteomes" id="UP000254601"/>
    </source>
</evidence>
<accession>A0A380MSJ6</accession>